<feature type="transmembrane region" description="Helical" evidence="10">
    <location>
        <begin position="165"/>
        <end position="182"/>
    </location>
</feature>
<accession>A0A8K0XUX1</accession>
<protein>
    <submittedName>
        <fullName evidence="11">Aquaporin-like protein</fullName>
    </submittedName>
</protein>
<evidence type="ECO:0000256" key="5">
    <source>
        <dbReference type="ARBA" id="ARBA00022737"/>
    </source>
</evidence>
<feature type="region of interest" description="Disordered" evidence="9">
    <location>
        <begin position="314"/>
        <end position="345"/>
    </location>
</feature>
<evidence type="ECO:0000256" key="1">
    <source>
        <dbReference type="ARBA" id="ARBA00004141"/>
    </source>
</evidence>
<evidence type="ECO:0000256" key="6">
    <source>
        <dbReference type="ARBA" id="ARBA00022989"/>
    </source>
</evidence>
<dbReference type="InterPro" id="IPR050363">
    <property type="entry name" value="MIP/Aquaporin"/>
</dbReference>
<evidence type="ECO:0000256" key="9">
    <source>
        <dbReference type="SAM" id="MobiDB-lite"/>
    </source>
</evidence>
<keyword evidence="3 8" id="KW-0813">Transport</keyword>
<keyword evidence="7 10" id="KW-0472">Membrane</keyword>
<feature type="transmembrane region" description="Helical" evidence="10">
    <location>
        <begin position="266"/>
        <end position="287"/>
    </location>
</feature>
<sequence length="345" mass="36849">MSIDTVQPISHSSKFVHLGDVAPRPAPFQAWERFRRRQAHWAVEMIAEGLGVFFYVFAGVGPTAGFVLGSIAGEELSSVFQIGLSYAIGIVLALVVCSATSGGHFNPAITIAFTITKGFPKLKAVRYILAQLIGGYIACMLVYVQYKNLIDQVIAALKASGKYDAIMFTPQGPGGIFGLYLLPHSNLGQVFLNEFLCTFIIGVVIWAVLDPTNIMVSPIAGPWIVALTYATVIWGYSPVGLAANAARDLPGRLAALTIWGRAASGGTYAAIAALTNIPATLLGALFYEFILADPSRVITATNLEVIASHKATEEHSQGLMGMRHSNPSSVSSADEKTREDVSERA</sequence>
<dbReference type="PANTHER" id="PTHR43829">
    <property type="entry name" value="AQUAPORIN OR AQUAGLYCEROPORIN RELATED"/>
    <property type="match status" value="1"/>
</dbReference>
<evidence type="ECO:0000256" key="3">
    <source>
        <dbReference type="ARBA" id="ARBA00022448"/>
    </source>
</evidence>
<dbReference type="EMBL" id="JAEVFJ010000001">
    <property type="protein sequence ID" value="KAH8107840.1"/>
    <property type="molecule type" value="Genomic_DNA"/>
</dbReference>
<dbReference type="PANTHER" id="PTHR43829:SF14">
    <property type="entry name" value="AQUAPORIN 3"/>
    <property type="match status" value="1"/>
</dbReference>
<evidence type="ECO:0000256" key="7">
    <source>
        <dbReference type="ARBA" id="ARBA00023136"/>
    </source>
</evidence>
<evidence type="ECO:0000313" key="11">
    <source>
        <dbReference type="EMBL" id="KAH8107840.1"/>
    </source>
</evidence>
<feature type="transmembrane region" description="Helical" evidence="10">
    <location>
        <begin position="221"/>
        <end position="246"/>
    </location>
</feature>
<feature type="transmembrane region" description="Helical" evidence="10">
    <location>
        <begin position="84"/>
        <end position="105"/>
    </location>
</feature>
<feature type="transmembrane region" description="Helical" evidence="10">
    <location>
        <begin position="125"/>
        <end position="144"/>
    </location>
</feature>
<feature type="transmembrane region" description="Helical" evidence="10">
    <location>
        <begin position="52"/>
        <end position="72"/>
    </location>
</feature>
<feature type="transmembrane region" description="Helical" evidence="10">
    <location>
        <begin position="188"/>
        <end position="209"/>
    </location>
</feature>
<dbReference type="Gene3D" id="1.20.1080.10">
    <property type="entry name" value="Glycerol uptake facilitator protein"/>
    <property type="match status" value="1"/>
</dbReference>
<keyword evidence="12" id="KW-1185">Reference proteome</keyword>
<evidence type="ECO:0000256" key="8">
    <source>
        <dbReference type="RuleBase" id="RU000477"/>
    </source>
</evidence>
<comment type="similarity">
    <text evidence="2 8">Belongs to the MIP/aquaporin (TC 1.A.8) family.</text>
</comment>
<keyword evidence="4 8" id="KW-0812">Transmembrane</keyword>
<reference evidence="11" key="1">
    <citation type="journal article" date="2021" name="New Phytol.">
        <title>Evolutionary innovations through gain and loss of genes in the ectomycorrhizal Boletales.</title>
        <authorList>
            <person name="Wu G."/>
            <person name="Miyauchi S."/>
            <person name="Morin E."/>
            <person name="Kuo A."/>
            <person name="Drula E."/>
            <person name="Varga T."/>
            <person name="Kohler A."/>
            <person name="Feng B."/>
            <person name="Cao Y."/>
            <person name="Lipzen A."/>
            <person name="Daum C."/>
            <person name="Hundley H."/>
            <person name="Pangilinan J."/>
            <person name="Johnson J."/>
            <person name="Barry K."/>
            <person name="LaButti K."/>
            <person name="Ng V."/>
            <person name="Ahrendt S."/>
            <person name="Min B."/>
            <person name="Choi I.G."/>
            <person name="Park H."/>
            <person name="Plett J.M."/>
            <person name="Magnuson J."/>
            <person name="Spatafora J.W."/>
            <person name="Nagy L.G."/>
            <person name="Henrissat B."/>
            <person name="Grigoriev I.V."/>
            <person name="Yang Z.L."/>
            <person name="Xu J."/>
            <person name="Martin F.M."/>
        </authorList>
    </citation>
    <scope>NUCLEOTIDE SEQUENCE</scope>
    <source>
        <strain evidence="11">KKN 215</strain>
    </source>
</reference>
<dbReference type="SUPFAM" id="SSF81338">
    <property type="entry name" value="Aquaporin-like"/>
    <property type="match status" value="1"/>
</dbReference>
<evidence type="ECO:0000313" key="12">
    <source>
        <dbReference type="Proteomes" id="UP000813824"/>
    </source>
</evidence>
<comment type="subcellular location">
    <subcellularLocation>
        <location evidence="1">Membrane</location>
        <topology evidence="1">Multi-pass membrane protein</topology>
    </subcellularLocation>
</comment>
<dbReference type="InterPro" id="IPR000425">
    <property type="entry name" value="MIP"/>
</dbReference>
<keyword evidence="6 10" id="KW-1133">Transmembrane helix</keyword>
<evidence type="ECO:0000256" key="4">
    <source>
        <dbReference type="ARBA" id="ARBA00022692"/>
    </source>
</evidence>
<dbReference type="InterPro" id="IPR023271">
    <property type="entry name" value="Aquaporin-like"/>
</dbReference>
<name>A0A8K0XUX1_9AGAR</name>
<organism evidence="11 12">
    <name type="scientific">Cristinia sonorae</name>
    <dbReference type="NCBI Taxonomy" id="1940300"/>
    <lineage>
        <taxon>Eukaryota</taxon>
        <taxon>Fungi</taxon>
        <taxon>Dikarya</taxon>
        <taxon>Basidiomycota</taxon>
        <taxon>Agaricomycotina</taxon>
        <taxon>Agaricomycetes</taxon>
        <taxon>Agaricomycetidae</taxon>
        <taxon>Agaricales</taxon>
        <taxon>Pleurotineae</taxon>
        <taxon>Stephanosporaceae</taxon>
        <taxon>Cristinia</taxon>
    </lineage>
</organism>
<proteinExistence type="inferred from homology"/>
<dbReference type="PROSITE" id="PS00221">
    <property type="entry name" value="MIP"/>
    <property type="match status" value="1"/>
</dbReference>
<comment type="caution">
    <text evidence="11">The sequence shown here is derived from an EMBL/GenBank/DDBJ whole genome shotgun (WGS) entry which is preliminary data.</text>
</comment>
<dbReference type="Proteomes" id="UP000813824">
    <property type="component" value="Unassembled WGS sequence"/>
</dbReference>
<dbReference type="GO" id="GO:0015250">
    <property type="term" value="F:water channel activity"/>
    <property type="evidence" value="ECO:0007669"/>
    <property type="project" value="TreeGrafter"/>
</dbReference>
<dbReference type="PRINTS" id="PR00783">
    <property type="entry name" value="MINTRINSICP"/>
</dbReference>
<dbReference type="AlphaFoldDB" id="A0A8K0XUX1"/>
<gene>
    <name evidence="11" type="ORF">BXZ70DRAFT_912925</name>
</gene>
<evidence type="ECO:0000256" key="10">
    <source>
        <dbReference type="SAM" id="Phobius"/>
    </source>
</evidence>
<dbReference type="GO" id="GO:0005886">
    <property type="term" value="C:plasma membrane"/>
    <property type="evidence" value="ECO:0007669"/>
    <property type="project" value="TreeGrafter"/>
</dbReference>
<keyword evidence="5" id="KW-0677">Repeat</keyword>
<dbReference type="GO" id="GO:0015254">
    <property type="term" value="F:glycerol channel activity"/>
    <property type="evidence" value="ECO:0007669"/>
    <property type="project" value="TreeGrafter"/>
</dbReference>
<dbReference type="InterPro" id="IPR022357">
    <property type="entry name" value="MIP_CS"/>
</dbReference>
<dbReference type="Pfam" id="PF00230">
    <property type="entry name" value="MIP"/>
    <property type="match status" value="1"/>
</dbReference>
<dbReference type="OrthoDB" id="3222at2759"/>
<evidence type="ECO:0000256" key="2">
    <source>
        <dbReference type="ARBA" id="ARBA00006175"/>
    </source>
</evidence>
<feature type="compositionally biased region" description="Basic and acidic residues" evidence="9">
    <location>
        <begin position="333"/>
        <end position="345"/>
    </location>
</feature>